<protein>
    <recommendedName>
        <fullName evidence="9">Carotenoid oxygenase</fullName>
    </recommendedName>
</protein>
<evidence type="ECO:0000256" key="4">
    <source>
        <dbReference type="ARBA" id="ARBA00023004"/>
    </source>
</evidence>
<keyword evidence="8" id="KW-1185">Reference proteome</keyword>
<feature type="compositionally biased region" description="Low complexity" evidence="6">
    <location>
        <begin position="519"/>
        <end position="530"/>
    </location>
</feature>
<evidence type="ECO:0000256" key="2">
    <source>
        <dbReference type="ARBA" id="ARBA00022723"/>
    </source>
</evidence>
<feature type="region of interest" description="Disordered" evidence="6">
    <location>
        <begin position="514"/>
        <end position="599"/>
    </location>
</feature>
<dbReference type="Proteomes" id="UP000070544">
    <property type="component" value="Unassembled WGS sequence"/>
</dbReference>
<dbReference type="OrthoDB" id="2135244at2759"/>
<comment type="similarity">
    <text evidence="1">Belongs to the carotenoid oxygenase family.</text>
</comment>
<feature type="region of interest" description="Disordered" evidence="6">
    <location>
        <begin position="365"/>
        <end position="386"/>
    </location>
</feature>
<evidence type="ECO:0000256" key="3">
    <source>
        <dbReference type="ARBA" id="ARBA00023002"/>
    </source>
</evidence>
<feature type="binding site" evidence="5">
    <location>
        <position position="259"/>
    </location>
    <ligand>
        <name>Fe cation</name>
        <dbReference type="ChEBI" id="CHEBI:24875"/>
        <note>catalytic</note>
    </ligand>
</feature>
<evidence type="ECO:0000313" key="8">
    <source>
        <dbReference type="Proteomes" id="UP000070544"/>
    </source>
</evidence>
<evidence type="ECO:0008006" key="9">
    <source>
        <dbReference type="Google" id="ProtNLM"/>
    </source>
</evidence>
<dbReference type="AlphaFoldDB" id="A0A139AVZ6"/>
<evidence type="ECO:0000313" key="7">
    <source>
        <dbReference type="EMBL" id="KXS20906.1"/>
    </source>
</evidence>
<proteinExistence type="inferred from homology"/>
<evidence type="ECO:0000256" key="6">
    <source>
        <dbReference type="SAM" id="MobiDB-lite"/>
    </source>
</evidence>
<feature type="compositionally biased region" description="Polar residues" evidence="6">
    <location>
        <begin position="547"/>
        <end position="561"/>
    </location>
</feature>
<dbReference type="GO" id="GO:0046872">
    <property type="term" value="F:metal ion binding"/>
    <property type="evidence" value="ECO:0007669"/>
    <property type="project" value="UniProtKB-KW"/>
</dbReference>
<gene>
    <name evidence="7" type="ORF">M427DRAFT_142605</name>
</gene>
<sequence>MASNAVTNMLPAFQNAKDQEHCYIDCPNDLPYSLNGVECFFVTPGTFTIPYPVQRELEAETKDFSFNNLFDCLPLISRVGFDVSAKKISYTSKLTAQKLKRKIFESHGYPVGYTGPGIFGTDPNQSALARTVFAYAKAKKADADGICAGRHVTTEWPREQGKDWRVVCTNQAGELQYVNPNTLEPAAWENFGSINPAFSGSMSSAKPAVDPKTGETFTVLYTPGMWYTNYKIVSIGPNDDRNPPGEVVCTVSGPGSIVHSLAVTPNYIILALFPFKRVMAVQDSVLNMFKFDRLRVTMFYVINRKTKKHVGVFRAPAVYSLSLVNAYEDKDAIHVDMTTYESDDVHATLQPSPYATPPPSGTLSRFSLNDAANGQGPPPSEASSPFAGSTKLVYNLELPTMNPRWRTRKHRFVYGCSVLGKNRWWTRIVKIDLDHPESPAAVWSQPHHFPSTLLFVPDPSGDSREDQGHLVTYVFSSQLGKSYLLVLNAERLQEVTKVELPQVVPLAFSGGAYARRAPKSSSSKSSTTSTPVNSADPSPALPHKNPRNGTVTSQQSDSPSLPASFGDKSPAVDSGKPDQRPPEREDGPGRAGVPESEQV</sequence>
<evidence type="ECO:0000256" key="1">
    <source>
        <dbReference type="ARBA" id="ARBA00006787"/>
    </source>
</evidence>
<dbReference type="InterPro" id="IPR004294">
    <property type="entry name" value="Carotenoid_Oase"/>
</dbReference>
<dbReference type="EMBL" id="KQ965734">
    <property type="protein sequence ID" value="KXS20906.1"/>
    <property type="molecule type" value="Genomic_DNA"/>
</dbReference>
<reference evidence="7 8" key="1">
    <citation type="journal article" date="2015" name="Genome Biol. Evol.">
        <title>Phylogenomic analyses indicate that early fungi evolved digesting cell walls of algal ancestors of land plants.</title>
        <authorList>
            <person name="Chang Y."/>
            <person name="Wang S."/>
            <person name="Sekimoto S."/>
            <person name="Aerts A.L."/>
            <person name="Choi C."/>
            <person name="Clum A."/>
            <person name="LaButti K.M."/>
            <person name="Lindquist E.A."/>
            <person name="Yee Ngan C."/>
            <person name="Ohm R.A."/>
            <person name="Salamov A.A."/>
            <person name="Grigoriev I.V."/>
            <person name="Spatafora J.W."/>
            <person name="Berbee M.L."/>
        </authorList>
    </citation>
    <scope>NUCLEOTIDE SEQUENCE [LARGE SCALE GENOMIC DNA]</scope>
    <source>
        <strain evidence="7 8">JEL478</strain>
    </source>
</reference>
<comment type="cofactor">
    <cofactor evidence="5">
        <name>Fe(2+)</name>
        <dbReference type="ChEBI" id="CHEBI:29033"/>
    </cofactor>
    <text evidence="5">Binds 1 Fe(2+) ion per subunit.</text>
</comment>
<dbReference type="Pfam" id="PF03055">
    <property type="entry name" value="RPE65"/>
    <property type="match status" value="1"/>
</dbReference>
<dbReference type="PANTHER" id="PTHR10543">
    <property type="entry name" value="BETA-CAROTENE DIOXYGENASE"/>
    <property type="match status" value="1"/>
</dbReference>
<organism evidence="7 8">
    <name type="scientific">Gonapodya prolifera (strain JEL478)</name>
    <name type="common">Monoblepharis prolifera</name>
    <dbReference type="NCBI Taxonomy" id="1344416"/>
    <lineage>
        <taxon>Eukaryota</taxon>
        <taxon>Fungi</taxon>
        <taxon>Fungi incertae sedis</taxon>
        <taxon>Chytridiomycota</taxon>
        <taxon>Chytridiomycota incertae sedis</taxon>
        <taxon>Monoblepharidomycetes</taxon>
        <taxon>Monoblepharidales</taxon>
        <taxon>Gonapodyaceae</taxon>
        <taxon>Gonapodya</taxon>
    </lineage>
</organism>
<keyword evidence="4 5" id="KW-0408">Iron</keyword>
<accession>A0A139AVZ6</accession>
<feature type="compositionally biased region" description="Basic and acidic residues" evidence="6">
    <location>
        <begin position="575"/>
        <end position="588"/>
    </location>
</feature>
<keyword evidence="3" id="KW-0560">Oxidoreductase</keyword>
<evidence type="ECO:0000256" key="5">
    <source>
        <dbReference type="PIRSR" id="PIRSR604294-1"/>
    </source>
</evidence>
<dbReference type="GO" id="GO:0010436">
    <property type="term" value="F:carotenoid dioxygenase activity"/>
    <property type="evidence" value="ECO:0007669"/>
    <property type="project" value="TreeGrafter"/>
</dbReference>
<dbReference type="OMA" id="SVHMDLH"/>
<name>A0A139AVZ6_GONPJ</name>
<dbReference type="GO" id="GO:0016121">
    <property type="term" value="P:carotene catabolic process"/>
    <property type="evidence" value="ECO:0007669"/>
    <property type="project" value="TreeGrafter"/>
</dbReference>
<keyword evidence="2 5" id="KW-0479">Metal-binding</keyword>
<dbReference type="PANTHER" id="PTHR10543:SF24">
    <property type="entry name" value="CAROTENOID ISOMEROOXYGENASE"/>
    <property type="match status" value="1"/>
</dbReference>
<dbReference type="STRING" id="1344416.A0A139AVZ6"/>